<keyword evidence="1" id="KW-0472">Membrane</keyword>
<keyword evidence="1" id="KW-0812">Transmembrane</keyword>
<keyword evidence="3" id="KW-1185">Reference proteome</keyword>
<feature type="non-terminal residue" evidence="2">
    <location>
        <position position="1"/>
    </location>
</feature>
<accession>A0A4Y7PYN7</accession>
<keyword evidence="1" id="KW-1133">Transmembrane helix</keyword>
<feature type="transmembrane region" description="Helical" evidence="1">
    <location>
        <begin position="64"/>
        <end position="83"/>
    </location>
</feature>
<dbReference type="VEuPathDB" id="FungiDB:BD410DRAFT_727011"/>
<dbReference type="EMBL" id="ML170195">
    <property type="protein sequence ID" value="TDL19650.1"/>
    <property type="molecule type" value="Genomic_DNA"/>
</dbReference>
<dbReference type="AlphaFoldDB" id="A0A4Y7PYN7"/>
<sequence length="127" mass="14573">RPSAVSWWINRGRKDAVPPNVEVSKIKMQWWAWWNSIQPEWRRRGQDDLRSLSRAGVRGDWDGFWLPGVNGLLSVLICLVWWGREENASNTGSWISACQDVKCVVDAVHAEIRENPFVNLTISSKAN</sequence>
<evidence type="ECO:0000313" key="3">
    <source>
        <dbReference type="Proteomes" id="UP000294933"/>
    </source>
</evidence>
<evidence type="ECO:0000256" key="1">
    <source>
        <dbReference type="SAM" id="Phobius"/>
    </source>
</evidence>
<gene>
    <name evidence="2" type="ORF">BD410DRAFT_727011</name>
</gene>
<reference evidence="2 3" key="1">
    <citation type="submission" date="2018-06" db="EMBL/GenBank/DDBJ databases">
        <title>A transcriptomic atlas of mushroom development highlights an independent origin of complex multicellularity.</title>
        <authorList>
            <consortium name="DOE Joint Genome Institute"/>
            <person name="Krizsan K."/>
            <person name="Almasi E."/>
            <person name="Merenyi Z."/>
            <person name="Sahu N."/>
            <person name="Viragh M."/>
            <person name="Koszo T."/>
            <person name="Mondo S."/>
            <person name="Kiss B."/>
            <person name="Balint B."/>
            <person name="Kues U."/>
            <person name="Barry K."/>
            <person name="Hegedus J.C."/>
            <person name="Henrissat B."/>
            <person name="Johnson J."/>
            <person name="Lipzen A."/>
            <person name="Ohm R."/>
            <person name="Nagy I."/>
            <person name="Pangilinan J."/>
            <person name="Yan J."/>
            <person name="Xiong Y."/>
            <person name="Grigoriev I.V."/>
            <person name="Hibbett D.S."/>
            <person name="Nagy L.G."/>
        </authorList>
    </citation>
    <scope>NUCLEOTIDE SEQUENCE [LARGE SCALE GENOMIC DNA]</scope>
    <source>
        <strain evidence="2 3">SZMC22713</strain>
    </source>
</reference>
<name>A0A4Y7PYN7_9AGAM</name>
<proteinExistence type="predicted"/>
<dbReference type="Proteomes" id="UP000294933">
    <property type="component" value="Unassembled WGS sequence"/>
</dbReference>
<dbReference type="OrthoDB" id="2803783at2759"/>
<organism evidence="2 3">
    <name type="scientific">Rickenella mellea</name>
    <dbReference type="NCBI Taxonomy" id="50990"/>
    <lineage>
        <taxon>Eukaryota</taxon>
        <taxon>Fungi</taxon>
        <taxon>Dikarya</taxon>
        <taxon>Basidiomycota</taxon>
        <taxon>Agaricomycotina</taxon>
        <taxon>Agaricomycetes</taxon>
        <taxon>Hymenochaetales</taxon>
        <taxon>Rickenellaceae</taxon>
        <taxon>Rickenella</taxon>
    </lineage>
</organism>
<evidence type="ECO:0000313" key="2">
    <source>
        <dbReference type="EMBL" id="TDL19650.1"/>
    </source>
</evidence>
<protein>
    <submittedName>
        <fullName evidence="2">Uncharacterized protein</fullName>
    </submittedName>
</protein>